<name>A0A1Y0IBS9_9GAMM</name>
<evidence type="ECO:0000256" key="1">
    <source>
        <dbReference type="SAM" id="SignalP"/>
    </source>
</evidence>
<feature type="chain" id="PRO_5013027869" evidence="1">
    <location>
        <begin position="24"/>
        <end position="304"/>
    </location>
</feature>
<proteinExistence type="predicted"/>
<keyword evidence="3" id="KW-1185">Reference proteome</keyword>
<evidence type="ECO:0000313" key="2">
    <source>
        <dbReference type="EMBL" id="ARU57978.1"/>
    </source>
</evidence>
<dbReference type="Proteomes" id="UP000196027">
    <property type="component" value="Chromosome"/>
</dbReference>
<accession>A0A1Y0IBS9</accession>
<organism evidence="2 3">
    <name type="scientific">Oleiphilus messinensis</name>
    <dbReference type="NCBI Taxonomy" id="141451"/>
    <lineage>
        <taxon>Bacteria</taxon>
        <taxon>Pseudomonadati</taxon>
        <taxon>Pseudomonadota</taxon>
        <taxon>Gammaproteobacteria</taxon>
        <taxon>Oceanospirillales</taxon>
        <taxon>Oleiphilaceae</taxon>
        <taxon>Oleiphilus</taxon>
    </lineage>
</organism>
<keyword evidence="1" id="KW-0732">Signal</keyword>
<reference evidence="2 3" key="1">
    <citation type="submission" date="2017-05" db="EMBL/GenBank/DDBJ databases">
        <title>Genomic insights into alkan degradation activity of Oleiphilus messinensis.</title>
        <authorList>
            <person name="Kozyavkin S.A."/>
            <person name="Slesarev A.I."/>
            <person name="Golyshin P.N."/>
            <person name="Korzhenkov A."/>
            <person name="Golyshina O.N."/>
            <person name="Toshchakov S.V."/>
        </authorList>
    </citation>
    <scope>NUCLEOTIDE SEQUENCE [LARGE SCALE GENOMIC DNA]</scope>
    <source>
        <strain evidence="2 3">ME102</strain>
    </source>
</reference>
<dbReference type="AlphaFoldDB" id="A0A1Y0IBS9"/>
<dbReference type="InterPro" id="IPR011050">
    <property type="entry name" value="Pectin_lyase_fold/virulence"/>
</dbReference>
<dbReference type="KEGG" id="ome:OLMES_3959"/>
<evidence type="ECO:0000313" key="3">
    <source>
        <dbReference type="Proteomes" id="UP000196027"/>
    </source>
</evidence>
<feature type="signal peptide" evidence="1">
    <location>
        <begin position="1"/>
        <end position="23"/>
    </location>
</feature>
<sequence length="304" mass="32010">MKNYLQKFVLATALTTCAGTALAEIPNTFTAGTPAKADEVNENFAYIEERLNSGLQTEFTADCDADRSNLTTVLENLPQTKSTVHVNGTCNLGTGVVLTNKDVHIIGADGTVIRGAGSISEAMFLIRERTTLEIENLEISNASGNVNLFAAFGNSIANLENIRFVGSIEKGLQTAIMVLGGSVVNMSNIDVTGVTYGLAVFGAAKAWLEGDANRISASGTSGLREVPSAALFVSENSFVDAENTVFEGVMAVLDNSTFKLNNGILNGSAMVVRRSSVVELADNVTINTVISAEDFSTVYGSSVQ</sequence>
<dbReference type="SUPFAM" id="SSF51126">
    <property type="entry name" value="Pectin lyase-like"/>
    <property type="match status" value="1"/>
</dbReference>
<protein>
    <submittedName>
        <fullName evidence="2">Uncharacterized protein</fullName>
    </submittedName>
</protein>
<dbReference type="EMBL" id="CP021425">
    <property type="protein sequence ID" value="ARU57978.1"/>
    <property type="molecule type" value="Genomic_DNA"/>
</dbReference>
<gene>
    <name evidence="2" type="ORF">OLMES_3959</name>
</gene>